<protein>
    <recommendedName>
        <fullName evidence="3">Capsular biosynthesis protein</fullName>
    </recommendedName>
</protein>
<reference evidence="1 2" key="1">
    <citation type="journal article" date="2021" name="MBio">
        <title>Poor Competitiveness of Bradyrhizobium in Pigeon Pea Root Colonization in Indian Soils.</title>
        <authorList>
            <person name="Chalasani D."/>
            <person name="Basu A."/>
            <person name="Pullabhotla S.V.S.R.N."/>
            <person name="Jorrin B."/>
            <person name="Neal A.L."/>
            <person name="Poole P.S."/>
            <person name="Podile A.R."/>
            <person name="Tkacz A."/>
        </authorList>
    </citation>
    <scope>NUCLEOTIDE SEQUENCE [LARGE SCALE GENOMIC DNA]</scope>
    <source>
        <strain evidence="1 2">HU44</strain>
    </source>
</reference>
<dbReference type="RefSeq" id="WP_220372474.1">
    <property type="nucleotide sequence ID" value="NZ_JAEUAO010000003.1"/>
</dbReference>
<comment type="caution">
    <text evidence="1">The sequence shown here is derived from an EMBL/GenBank/DDBJ whole genome shotgun (WGS) entry which is preliminary data.</text>
</comment>
<proteinExistence type="predicted"/>
<keyword evidence="2" id="KW-1185">Reference proteome</keyword>
<evidence type="ECO:0008006" key="3">
    <source>
        <dbReference type="Google" id="ProtNLM"/>
    </source>
</evidence>
<dbReference type="Proteomes" id="UP000757604">
    <property type="component" value="Unassembled WGS sequence"/>
</dbReference>
<sequence>MARVLVARPRLDCSFKRGTVPAEEGAPLNNVLSLFGTFIDNLENHFKACGWEVSSDKRPLWQFELEQLQKAAKSFDLVFFPHKLASQFPIGPNTLYYKTTPIPEFLTVDHSGWGASLSFLPVEPEFTRETLSFYRELQKRIDANQSVFSQPPSSQHLSAADYLLFVCQVPHDETIQYHSKVTVEEALAAVIAYAERRGRKLLVKGHPANRKAMALFKAMTEDSKAATWVDDTSIHTCLAGAERVFMVNSGVGFEAMLHGKTVVHFGNAEYSNVHLRSAPDADAIQALENERVSTETMAAFLHTFFKNAIRYDDPDTYGKVLGKYMRNQQATEHLPPPVTGL</sequence>
<gene>
    <name evidence="1" type="ORF">JNB71_14275</name>
</gene>
<dbReference type="InterPro" id="IPR007833">
    <property type="entry name" value="Capsule_polysaccharide_synth"/>
</dbReference>
<evidence type="ECO:0000313" key="1">
    <source>
        <dbReference type="EMBL" id="MBW9064491.1"/>
    </source>
</evidence>
<accession>A0ABS7HB50</accession>
<organism evidence="1 2">
    <name type="scientific">Rhizobium herbae</name>
    <dbReference type="NCBI Taxonomy" id="508661"/>
    <lineage>
        <taxon>Bacteria</taxon>
        <taxon>Pseudomonadati</taxon>
        <taxon>Pseudomonadota</taxon>
        <taxon>Alphaproteobacteria</taxon>
        <taxon>Hyphomicrobiales</taxon>
        <taxon>Rhizobiaceae</taxon>
        <taxon>Rhizobium/Agrobacterium group</taxon>
        <taxon>Rhizobium</taxon>
    </lineage>
</organism>
<dbReference type="EMBL" id="JAEUAO010000003">
    <property type="protein sequence ID" value="MBW9064491.1"/>
    <property type="molecule type" value="Genomic_DNA"/>
</dbReference>
<dbReference type="Pfam" id="PF05159">
    <property type="entry name" value="Capsule_synth"/>
    <property type="match status" value="1"/>
</dbReference>
<evidence type="ECO:0000313" key="2">
    <source>
        <dbReference type="Proteomes" id="UP000757604"/>
    </source>
</evidence>
<name>A0ABS7HB50_9HYPH</name>